<dbReference type="AlphaFoldDB" id="A0AA97DDP2"/>
<evidence type="ECO:0000313" key="13">
    <source>
        <dbReference type="Proteomes" id="UP001300604"/>
    </source>
</evidence>
<comment type="function">
    <text evidence="1 10">Catalyzes the reversible adenylation of nicotinate mononucleotide (NaMN) to nicotinic acid adenine dinucleotide (NaAD).</text>
</comment>
<evidence type="ECO:0000256" key="2">
    <source>
        <dbReference type="ARBA" id="ARBA00005019"/>
    </source>
</evidence>
<evidence type="ECO:0000256" key="8">
    <source>
        <dbReference type="ARBA" id="ARBA00023027"/>
    </source>
</evidence>
<evidence type="ECO:0000256" key="3">
    <source>
        <dbReference type="ARBA" id="ARBA00022642"/>
    </source>
</evidence>
<dbReference type="GO" id="GO:0009435">
    <property type="term" value="P:NAD+ biosynthetic process"/>
    <property type="evidence" value="ECO:0007669"/>
    <property type="project" value="UniProtKB-UniRule"/>
</dbReference>
<gene>
    <name evidence="10 12" type="primary">nadD</name>
    <name evidence="12" type="ORF">PXC00_06600</name>
</gene>
<keyword evidence="13" id="KW-1185">Reference proteome</keyword>
<dbReference type="NCBIfam" id="NF000840">
    <property type="entry name" value="PRK00071.1-3"/>
    <property type="match status" value="1"/>
</dbReference>
<dbReference type="SUPFAM" id="SSF52374">
    <property type="entry name" value="Nucleotidylyl transferase"/>
    <property type="match status" value="1"/>
</dbReference>
<evidence type="ECO:0000256" key="5">
    <source>
        <dbReference type="ARBA" id="ARBA00022695"/>
    </source>
</evidence>
<dbReference type="PANTHER" id="PTHR39321:SF3">
    <property type="entry name" value="PHOSPHOPANTETHEINE ADENYLYLTRANSFERASE"/>
    <property type="match status" value="1"/>
</dbReference>
<dbReference type="GO" id="GO:0005524">
    <property type="term" value="F:ATP binding"/>
    <property type="evidence" value="ECO:0007669"/>
    <property type="project" value="UniProtKB-KW"/>
</dbReference>
<dbReference type="EC" id="2.7.7.18" evidence="10"/>
<sequence length="201" mass="22497">MDKILVYGGTFNPIHNGHLHLAASFEKITGAQRVLLVPTRVPPHKQAKELACEEDRLAMCRLAVKPFGWRVSDLEIRRESPSYTADTLEQLSALYPKARLYFLTGEDMFMTLLSWYDPIRILRSATICAAPRSTSGLAQMLAYAVKIRQAGGEALVRDVSYLPVSSTQVRRAVREKQTVHTLVPPAVESYIAQHSLYGEPD</sequence>
<evidence type="ECO:0000259" key="11">
    <source>
        <dbReference type="Pfam" id="PF01467"/>
    </source>
</evidence>
<keyword evidence="3 10" id="KW-0662">Pyridine nucleotide biosynthesis</keyword>
<name>A0AA97DDP2_9FIRM</name>
<dbReference type="CDD" id="cd02165">
    <property type="entry name" value="NMNAT"/>
    <property type="match status" value="1"/>
</dbReference>
<dbReference type="InterPro" id="IPR014729">
    <property type="entry name" value="Rossmann-like_a/b/a_fold"/>
</dbReference>
<dbReference type="InterPro" id="IPR005248">
    <property type="entry name" value="NadD/NMNAT"/>
</dbReference>
<dbReference type="Proteomes" id="UP001300604">
    <property type="component" value="Chromosome"/>
</dbReference>
<evidence type="ECO:0000256" key="4">
    <source>
        <dbReference type="ARBA" id="ARBA00022679"/>
    </source>
</evidence>
<dbReference type="KEGG" id="carl:PXC00_06600"/>
<reference evidence="12" key="2">
    <citation type="submission" date="2024-06" db="EMBL/GenBank/DDBJ databases">
        <title>Caproicibacterium argilliputei sp. nov, a novel caproic acid producing anaerobic bacterium isolated from pit mud.</title>
        <authorList>
            <person name="Xia S."/>
        </authorList>
    </citation>
    <scope>NUCLEOTIDE SEQUENCE</scope>
    <source>
        <strain evidence="12">ZCY20-5</strain>
    </source>
</reference>
<evidence type="ECO:0000313" key="12">
    <source>
        <dbReference type="EMBL" id="WOC33531.1"/>
    </source>
</evidence>
<dbReference type="Gene3D" id="3.40.50.620">
    <property type="entry name" value="HUPs"/>
    <property type="match status" value="1"/>
</dbReference>
<dbReference type="Pfam" id="PF01467">
    <property type="entry name" value="CTP_transf_like"/>
    <property type="match status" value="1"/>
</dbReference>
<keyword evidence="8 10" id="KW-0520">NAD</keyword>
<dbReference type="InterPro" id="IPR004821">
    <property type="entry name" value="Cyt_trans-like"/>
</dbReference>
<proteinExistence type="inferred from homology"/>
<comment type="similarity">
    <text evidence="10">Belongs to the NadD family.</text>
</comment>
<accession>A0AA97DDP2</accession>
<dbReference type="RefSeq" id="WP_275846055.1">
    <property type="nucleotide sequence ID" value="NZ_CP135996.1"/>
</dbReference>
<dbReference type="HAMAP" id="MF_00244">
    <property type="entry name" value="NaMN_adenylyltr"/>
    <property type="match status" value="1"/>
</dbReference>
<organism evidence="12 13">
    <name type="scientific">Caproicibacterium argilliputei</name>
    <dbReference type="NCBI Taxonomy" id="3030016"/>
    <lineage>
        <taxon>Bacteria</taxon>
        <taxon>Bacillati</taxon>
        <taxon>Bacillota</taxon>
        <taxon>Clostridia</taxon>
        <taxon>Eubacteriales</taxon>
        <taxon>Oscillospiraceae</taxon>
        <taxon>Caproicibacterium</taxon>
    </lineage>
</organism>
<dbReference type="NCBIfam" id="TIGR00125">
    <property type="entry name" value="cyt_tran_rel"/>
    <property type="match status" value="1"/>
</dbReference>
<evidence type="ECO:0000256" key="6">
    <source>
        <dbReference type="ARBA" id="ARBA00022741"/>
    </source>
</evidence>
<keyword evidence="5 10" id="KW-0548">Nucleotidyltransferase</keyword>
<comment type="pathway">
    <text evidence="2 10">Cofactor biosynthesis; NAD(+) biosynthesis; deamido-NAD(+) from nicotinate D-ribonucleotide: step 1/1.</text>
</comment>
<keyword evidence="6 10" id="KW-0547">Nucleotide-binding</keyword>
<protein>
    <recommendedName>
        <fullName evidence="10">Probable nicotinate-nucleotide adenylyltransferase</fullName>
        <ecNumber evidence="10">2.7.7.18</ecNumber>
    </recommendedName>
    <alternativeName>
        <fullName evidence="10">Deamido-NAD(+) diphosphorylase</fullName>
    </alternativeName>
    <alternativeName>
        <fullName evidence="10">Deamido-NAD(+) pyrophosphorylase</fullName>
    </alternativeName>
    <alternativeName>
        <fullName evidence="10">Nicotinate mononucleotide adenylyltransferase</fullName>
        <shortName evidence="10">NaMN adenylyltransferase</shortName>
    </alternativeName>
</protein>
<evidence type="ECO:0000256" key="9">
    <source>
        <dbReference type="ARBA" id="ARBA00048721"/>
    </source>
</evidence>
<dbReference type="EMBL" id="CP135996">
    <property type="protein sequence ID" value="WOC33531.1"/>
    <property type="molecule type" value="Genomic_DNA"/>
</dbReference>
<comment type="catalytic activity">
    <reaction evidence="9 10">
        <text>nicotinate beta-D-ribonucleotide + ATP + H(+) = deamido-NAD(+) + diphosphate</text>
        <dbReference type="Rhea" id="RHEA:22860"/>
        <dbReference type="ChEBI" id="CHEBI:15378"/>
        <dbReference type="ChEBI" id="CHEBI:30616"/>
        <dbReference type="ChEBI" id="CHEBI:33019"/>
        <dbReference type="ChEBI" id="CHEBI:57502"/>
        <dbReference type="ChEBI" id="CHEBI:58437"/>
        <dbReference type="EC" id="2.7.7.18"/>
    </reaction>
</comment>
<evidence type="ECO:0000256" key="10">
    <source>
        <dbReference type="HAMAP-Rule" id="MF_00244"/>
    </source>
</evidence>
<dbReference type="PANTHER" id="PTHR39321">
    <property type="entry name" value="NICOTINATE-NUCLEOTIDE ADENYLYLTRANSFERASE-RELATED"/>
    <property type="match status" value="1"/>
</dbReference>
<reference evidence="12" key="1">
    <citation type="submission" date="2023-09" db="EMBL/GenBank/DDBJ databases">
        <authorList>
            <person name="Zeng C."/>
        </authorList>
    </citation>
    <scope>NUCLEOTIDE SEQUENCE</scope>
    <source>
        <strain evidence="12">ZCY20-5</strain>
    </source>
</reference>
<dbReference type="GO" id="GO:0004515">
    <property type="term" value="F:nicotinate-nucleotide adenylyltransferase activity"/>
    <property type="evidence" value="ECO:0007669"/>
    <property type="project" value="UniProtKB-UniRule"/>
</dbReference>
<keyword evidence="7 10" id="KW-0067">ATP-binding</keyword>
<evidence type="ECO:0000256" key="1">
    <source>
        <dbReference type="ARBA" id="ARBA00002324"/>
    </source>
</evidence>
<feature type="domain" description="Cytidyltransferase-like" evidence="11">
    <location>
        <begin position="6"/>
        <end position="171"/>
    </location>
</feature>
<keyword evidence="4 10" id="KW-0808">Transferase</keyword>
<dbReference type="NCBIfam" id="TIGR00482">
    <property type="entry name" value="nicotinate (nicotinamide) nucleotide adenylyltransferase"/>
    <property type="match status" value="1"/>
</dbReference>
<evidence type="ECO:0000256" key="7">
    <source>
        <dbReference type="ARBA" id="ARBA00022840"/>
    </source>
</evidence>